<organism evidence="1 2">
    <name type="scientific">Peiella sedimenti</name>
    <dbReference type="NCBI Taxonomy" id="3061083"/>
    <lineage>
        <taxon>Bacteria</taxon>
        <taxon>Pseudomonadati</taxon>
        <taxon>Pseudomonadota</taxon>
        <taxon>Alphaproteobacteria</taxon>
        <taxon>Caulobacterales</taxon>
        <taxon>Caulobacteraceae</taxon>
        <taxon>Peiella</taxon>
    </lineage>
</organism>
<dbReference type="EMBL" id="JAUKTR010000001">
    <property type="protein sequence ID" value="MDO1558114.1"/>
    <property type="molecule type" value="Genomic_DNA"/>
</dbReference>
<dbReference type="RefSeq" id="WP_302108535.1">
    <property type="nucleotide sequence ID" value="NZ_JAUKTR010000001.1"/>
</dbReference>
<sequence length="81" mass="8646">MTDPVTLAEAKLFLRVEHDAEDGLIQLMIEAAKAAVEAEAGVVLDAGSAPGLRLAVLGRVAQAYDRREGGPVPPEQRRVRL</sequence>
<dbReference type="InterPro" id="IPR021146">
    <property type="entry name" value="Phage_gp6-like_head-tail"/>
</dbReference>
<dbReference type="CDD" id="cd08054">
    <property type="entry name" value="gp6"/>
    <property type="match status" value="1"/>
</dbReference>
<keyword evidence="2" id="KW-1185">Reference proteome</keyword>
<protein>
    <submittedName>
        <fullName evidence="1">Head-tail connector protein</fullName>
    </submittedName>
</protein>
<comment type="caution">
    <text evidence="1">The sequence shown here is derived from an EMBL/GenBank/DDBJ whole genome shotgun (WGS) entry which is preliminary data.</text>
</comment>
<reference evidence="1" key="1">
    <citation type="submission" date="2023-07" db="EMBL/GenBank/DDBJ databases">
        <title>Brevundimonas soil sp. nov., isolated from the soil of chemical plant.</title>
        <authorList>
            <person name="Wu N."/>
        </authorList>
    </citation>
    <scope>NUCLEOTIDE SEQUENCE</scope>
    <source>
        <strain evidence="1">XZ-24</strain>
    </source>
</reference>
<proteinExistence type="predicted"/>
<accession>A0ABT8SHV9</accession>
<dbReference type="Pfam" id="PF05135">
    <property type="entry name" value="Phage_connect_1"/>
    <property type="match status" value="1"/>
</dbReference>
<dbReference type="Proteomes" id="UP001169063">
    <property type="component" value="Unassembled WGS sequence"/>
</dbReference>
<dbReference type="Gene3D" id="1.10.3230.30">
    <property type="entry name" value="Phage gp6-like head-tail connector protein"/>
    <property type="match status" value="1"/>
</dbReference>
<evidence type="ECO:0000313" key="2">
    <source>
        <dbReference type="Proteomes" id="UP001169063"/>
    </source>
</evidence>
<dbReference type="InterPro" id="IPR006450">
    <property type="entry name" value="Phage_HK97_gp6-like"/>
</dbReference>
<gene>
    <name evidence="1" type="ORF">Q0812_01555</name>
</gene>
<dbReference type="NCBIfam" id="TIGR01560">
    <property type="entry name" value="put_DNA_pack"/>
    <property type="match status" value="1"/>
</dbReference>
<evidence type="ECO:0000313" key="1">
    <source>
        <dbReference type="EMBL" id="MDO1558114.1"/>
    </source>
</evidence>
<name>A0ABT8SHV9_9CAUL</name>